<keyword evidence="7" id="KW-0862">Zinc</keyword>
<evidence type="ECO:0000256" key="8">
    <source>
        <dbReference type="PROSITE-ProRule" id="PRU00091"/>
    </source>
</evidence>
<protein>
    <submittedName>
        <fullName evidence="11">WDFY2-like protein</fullName>
    </submittedName>
</protein>
<dbReference type="SMART" id="SM00064">
    <property type="entry name" value="FYVE"/>
    <property type="match status" value="1"/>
</dbReference>
<dbReference type="InterPro" id="IPR042234">
    <property type="entry name" value="WDFY1/WDFY2"/>
</dbReference>
<dbReference type="SMART" id="SM00320">
    <property type="entry name" value="WD40"/>
    <property type="match status" value="5"/>
</dbReference>
<gene>
    <name evidence="11" type="ORF">MAR_013078</name>
</gene>
<dbReference type="InterPro" id="IPR001680">
    <property type="entry name" value="WD40_rpt"/>
</dbReference>
<dbReference type="PANTHER" id="PTHR46189:SF1">
    <property type="entry name" value="LD41958P"/>
    <property type="match status" value="1"/>
</dbReference>
<keyword evidence="12" id="KW-1185">Reference proteome</keyword>
<evidence type="ECO:0000313" key="12">
    <source>
        <dbReference type="Proteomes" id="UP001164746"/>
    </source>
</evidence>
<reference evidence="11" key="1">
    <citation type="submission" date="2022-11" db="EMBL/GenBank/DDBJ databases">
        <title>Centuries of genome instability and evolution in soft-shell clam transmissible cancer (bioRxiv).</title>
        <authorList>
            <person name="Hart S.F.M."/>
            <person name="Yonemitsu M.A."/>
            <person name="Giersch R.M."/>
            <person name="Beal B.F."/>
            <person name="Arriagada G."/>
            <person name="Davis B.W."/>
            <person name="Ostrander E.A."/>
            <person name="Goff S.P."/>
            <person name="Metzger M.J."/>
        </authorList>
    </citation>
    <scope>NUCLEOTIDE SEQUENCE</scope>
    <source>
        <strain evidence="11">MELC-2E11</strain>
        <tissue evidence="11">Siphon/mantle</tissue>
    </source>
</reference>
<dbReference type="InterPro" id="IPR013083">
    <property type="entry name" value="Znf_RING/FYVE/PHD"/>
</dbReference>
<dbReference type="PRINTS" id="PR00320">
    <property type="entry name" value="GPROTEINBRPT"/>
</dbReference>
<evidence type="ECO:0000259" key="10">
    <source>
        <dbReference type="PROSITE" id="PS50178"/>
    </source>
</evidence>
<feature type="repeat" description="WD" evidence="9">
    <location>
        <begin position="157"/>
        <end position="190"/>
    </location>
</feature>
<dbReference type="InterPro" id="IPR000306">
    <property type="entry name" value="Znf_FYVE"/>
</dbReference>
<accession>A0ABY7G1J7</accession>
<dbReference type="EMBL" id="CP111026">
    <property type="protein sequence ID" value="WAR27374.1"/>
    <property type="molecule type" value="Genomic_DNA"/>
</dbReference>
<name>A0ABY7G1J7_MYAAR</name>
<dbReference type="PROSITE" id="PS50178">
    <property type="entry name" value="ZF_FYVE"/>
    <property type="match status" value="1"/>
</dbReference>
<dbReference type="Pfam" id="PF01363">
    <property type="entry name" value="FYVE"/>
    <property type="match status" value="1"/>
</dbReference>
<evidence type="ECO:0000256" key="9">
    <source>
        <dbReference type="PROSITE-ProRule" id="PRU00221"/>
    </source>
</evidence>
<comment type="subcellular location">
    <subcellularLocation>
        <location evidence="1">Early endosome</location>
    </subcellularLocation>
</comment>
<dbReference type="InterPro" id="IPR017455">
    <property type="entry name" value="Znf_FYVE-rel"/>
</dbReference>
<dbReference type="Gene3D" id="3.30.40.10">
    <property type="entry name" value="Zinc/RING finger domain, C3HC4 (zinc finger)"/>
    <property type="match status" value="1"/>
</dbReference>
<dbReference type="SUPFAM" id="SSF50978">
    <property type="entry name" value="WD40 repeat-like"/>
    <property type="match status" value="1"/>
</dbReference>
<dbReference type="InterPro" id="IPR015943">
    <property type="entry name" value="WD40/YVTN_repeat-like_dom_sf"/>
</dbReference>
<evidence type="ECO:0000256" key="1">
    <source>
        <dbReference type="ARBA" id="ARBA00004412"/>
    </source>
</evidence>
<dbReference type="InterPro" id="IPR036322">
    <property type="entry name" value="WD40_repeat_dom_sf"/>
</dbReference>
<keyword evidence="6 8" id="KW-0863">Zinc-finger</keyword>
<dbReference type="Pfam" id="PF00400">
    <property type="entry name" value="WD40"/>
    <property type="match status" value="4"/>
</dbReference>
<dbReference type="PANTHER" id="PTHR46189">
    <property type="entry name" value="LD41958P"/>
    <property type="match status" value="1"/>
</dbReference>
<dbReference type="PROSITE" id="PS00678">
    <property type="entry name" value="WD_REPEATS_1"/>
    <property type="match status" value="2"/>
</dbReference>
<dbReference type="InterPro" id="IPR020472">
    <property type="entry name" value="WD40_PAC1"/>
</dbReference>
<evidence type="ECO:0000256" key="6">
    <source>
        <dbReference type="ARBA" id="ARBA00022771"/>
    </source>
</evidence>
<dbReference type="SUPFAM" id="SSF57903">
    <property type="entry name" value="FYVE/PHD zinc finger"/>
    <property type="match status" value="1"/>
</dbReference>
<proteinExistence type="predicted"/>
<keyword evidence="4" id="KW-0677">Repeat</keyword>
<feature type="domain" description="FYVE-type" evidence="10">
    <location>
        <begin position="243"/>
        <end position="314"/>
    </location>
</feature>
<dbReference type="Gene3D" id="2.130.10.10">
    <property type="entry name" value="YVTN repeat-like/Quinoprotein amine dehydrogenase"/>
    <property type="match status" value="2"/>
</dbReference>
<organism evidence="11 12">
    <name type="scientific">Mya arenaria</name>
    <name type="common">Soft-shell clam</name>
    <dbReference type="NCBI Taxonomy" id="6604"/>
    <lineage>
        <taxon>Eukaryota</taxon>
        <taxon>Metazoa</taxon>
        <taxon>Spiralia</taxon>
        <taxon>Lophotrochozoa</taxon>
        <taxon>Mollusca</taxon>
        <taxon>Bivalvia</taxon>
        <taxon>Autobranchia</taxon>
        <taxon>Heteroconchia</taxon>
        <taxon>Euheterodonta</taxon>
        <taxon>Imparidentia</taxon>
        <taxon>Neoheterodontei</taxon>
        <taxon>Myida</taxon>
        <taxon>Myoidea</taxon>
        <taxon>Myidae</taxon>
        <taxon>Mya</taxon>
    </lineage>
</organism>
<dbReference type="InterPro" id="IPR019775">
    <property type="entry name" value="WD40_repeat_CS"/>
</dbReference>
<keyword evidence="3" id="KW-0479">Metal-binding</keyword>
<feature type="repeat" description="WD" evidence="9">
    <location>
        <begin position="200"/>
        <end position="241"/>
    </location>
</feature>
<keyword evidence="5" id="KW-0967">Endosome</keyword>
<evidence type="ECO:0000256" key="4">
    <source>
        <dbReference type="ARBA" id="ARBA00022737"/>
    </source>
</evidence>
<evidence type="ECO:0000256" key="5">
    <source>
        <dbReference type="ARBA" id="ARBA00022753"/>
    </source>
</evidence>
<keyword evidence="2 9" id="KW-0853">WD repeat</keyword>
<evidence type="ECO:0000313" key="11">
    <source>
        <dbReference type="EMBL" id="WAR27374.1"/>
    </source>
</evidence>
<evidence type="ECO:0000256" key="3">
    <source>
        <dbReference type="ARBA" id="ARBA00022723"/>
    </source>
</evidence>
<dbReference type="PROSITE" id="PS50082">
    <property type="entry name" value="WD_REPEATS_2"/>
    <property type="match status" value="2"/>
</dbReference>
<dbReference type="CDD" id="cd15718">
    <property type="entry name" value="FYVE_WDFY1_like"/>
    <property type="match status" value="1"/>
</dbReference>
<sequence length="348" mass="39887">MAAEIKPTNKNGSGNIRKPVLVNKVEGFSDEINMACIIPREEGVISVSDDKTVRVWLRRDTGQYWPSICHSMPAHQSRVMSVKFSLQREWVLSCGKDKYFQWHCSETGRRLGGYQASAWCLCLDVDEQSNYVFVGDYSGQVSVLKITDQNFNHITTLKGHSGSVRSLAWDPDRNLLFSGSYDNSIIVWDIGGKQGTAFELQGHKDKVQALVYCTASKQLISTADDKVIGIWDMDANRVETPEWDENDHCQKCEKPFFWNFRKMWEERTIGIRQHHCRKCGKAVCEKCSCKRSTIPPMGYEYEVRVCDDCFEKITDEERAPLATFHDAKHSVTYMHLEIWDIGSVLHTH</sequence>
<evidence type="ECO:0000256" key="2">
    <source>
        <dbReference type="ARBA" id="ARBA00022574"/>
    </source>
</evidence>
<evidence type="ECO:0000256" key="7">
    <source>
        <dbReference type="ARBA" id="ARBA00022833"/>
    </source>
</evidence>
<dbReference type="InterPro" id="IPR011011">
    <property type="entry name" value="Znf_FYVE_PHD"/>
</dbReference>
<dbReference type="PROSITE" id="PS50294">
    <property type="entry name" value="WD_REPEATS_REGION"/>
    <property type="match status" value="2"/>
</dbReference>
<dbReference type="Proteomes" id="UP001164746">
    <property type="component" value="Chromosome 15"/>
</dbReference>